<dbReference type="GO" id="GO:0030145">
    <property type="term" value="F:manganese ion binding"/>
    <property type="evidence" value="ECO:0007669"/>
    <property type="project" value="UniProtKB-UniRule"/>
</dbReference>
<feature type="binding site" evidence="14">
    <location>
        <position position="28"/>
    </location>
    <ligand>
        <name>Mg(2+)</name>
        <dbReference type="ChEBI" id="CHEBI:18420"/>
        <label>1</label>
    </ligand>
</feature>
<dbReference type="SUPFAM" id="SSF142695">
    <property type="entry name" value="RibA-like"/>
    <property type="match status" value="1"/>
</dbReference>
<dbReference type="SUPFAM" id="SSF55821">
    <property type="entry name" value="YrdC/RibB"/>
    <property type="match status" value="1"/>
</dbReference>
<comment type="function">
    <text evidence="3 14">Catalyzes the conversion of D-ribulose 5-phosphate to formate and 3,4-dihydroxy-2-butanone 4-phosphate.</text>
</comment>
<dbReference type="UniPathway" id="UPA00275">
    <property type="reaction ID" value="UER00399"/>
</dbReference>
<evidence type="ECO:0000256" key="5">
    <source>
        <dbReference type="ARBA" id="ARBA00005520"/>
    </source>
</evidence>
<evidence type="ECO:0000256" key="3">
    <source>
        <dbReference type="ARBA" id="ARBA00002284"/>
    </source>
</evidence>
<evidence type="ECO:0000256" key="1">
    <source>
        <dbReference type="ARBA" id="ARBA00000141"/>
    </source>
</evidence>
<evidence type="ECO:0000259" key="15">
    <source>
        <dbReference type="Pfam" id="PF00925"/>
    </source>
</evidence>
<keyword evidence="13 14" id="KW-0456">Lyase</keyword>
<feature type="binding site" evidence="14">
    <location>
        <begin position="27"/>
        <end position="28"/>
    </location>
    <ligand>
        <name>D-ribulose 5-phosphate</name>
        <dbReference type="ChEBI" id="CHEBI:58121"/>
    </ligand>
</feature>
<feature type="binding site" evidence="14">
    <location>
        <position position="32"/>
    </location>
    <ligand>
        <name>D-ribulose 5-phosphate</name>
        <dbReference type="ChEBI" id="CHEBI:58121"/>
    </ligand>
</feature>
<feature type="domain" description="GTP cyclohydrolase II" evidence="15">
    <location>
        <begin position="219"/>
        <end position="356"/>
    </location>
</feature>
<dbReference type="NCBIfam" id="TIGR00506">
    <property type="entry name" value="ribB"/>
    <property type="match status" value="1"/>
</dbReference>
<dbReference type="GO" id="GO:0005829">
    <property type="term" value="C:cytosol"/>
    <property type="evidence" value="ECO:0007669"/>
    <property type="project" value="TreeGrafter"/>
</dbReference>
<feature type="site" description="Essential for catalytic activity" evidence="14">
    <location>
        <position position="164"/>
    </location>
</feature>
<evidence type="ECO:0000256" key="14">
    <source>
        <dbReference type="HAMAP-Rule" id="MF_00180"/>
    </source>
</evidence>
<evidence type="ECO:0000256" key="13">
    <source>
        <dbReference type="ARBA" id="ARBA00023239"/>
    </source>
</evidence>
<keyword evidence="11 14" id="KW-0460">Magnesium</keyword>
<dbReference type="GO" id="GO:0000287">
    <property type="term" value="F:magnesium ion binding"/>
    <property type="evidence" value="ECO:0007669"/>
    <property type="project" value="UniProtKB-UniRule"/>
</dbReference>
<comment type="similarity">
    <text evidence="6">In the C-terminal section; belongs to the GTP cyclohydrolase II family.</text>
</comment>
<dbReference type="InterPro" id="IPR032677">
    <property type="entry name" value="GTP_cyclohydro_II"/>
</dbReference>
<dbReference type="EC" id="4.1.99.12" evidence="7 14"/>
<dbReference type="GO" id="GO:0008686">
    <property type="term" value="F:3,4-dihydroxy-2-butanone-4-phosphate synthase activity"/>
    <property type="evidence" value="ECO:0007669"/>
    <property type="project" value="UniProtKB-UniRule"/>
</dbReference>
<feature type="binding site" evidence="14">
    <location>
        <position position="28"/>
    </location>
    <ligand>
        <name>Mg(2+)</name>
        <dbReference type="ChEBI" id="CHEBI:18420"/>
        <label>2</label>
    </ligand>
</feature>
<dbReference type="InterPro" id="IPR000422">
    <property type="entry name" value="DHBP_synthase_RibB"/>
</dbReference>
<evidence type="ECO:0000256" key="10">
    <source>
        <dbReference type="ARBA" id="ARBA00022723"/>
    </source>
</evidence>
<name>A0A368BQ06_9GAMM</name>
<protein>
    <recommendedName>
        <fullName evidence="8 14">3,4-dihydroxy-2-butanone 4-phosphate synthase</fullName>
        <shortName evidence="14">DHBP synthase</shortName>
        <ecNumber evidence="7 14">4.1.99.12</ecNumber>
    </recommendedName>
</protein>
<comment type="cofactor">
    <cofactor evidence="14">
        <name>Mg(2+)</name>
        <dbReference type="ChEBI" id="CHEBI:18420"/>
    </cofactor>
    <cofactor evidence="14">
        <name>Mn(2+)</name>
        <dbReference type="ChEBI" id="CHEBI:29035"/>
    </cofactor>
    <text evidence="14">Binds 2 divalent metal cations per subunit. Magnesium or manganese.</text>
</comment>
<evidence type="ECO:0000313" key="17">
    <source>
        <dbReference type="Proteomes" id="UP000253032"/>
    </source>
</evidence>
<dbReference type="EMBL" id="QOPC01000006">
    <property type="protein sequence ID" value="RCL38932.1"/>
    <property type="molecule type" value="Genomic_DNA"/>
</dbReference>
<evidence type="ECO:0000256" key="9">
    <source>
        <dbReference type="ARBA" id="ARBA00022619"/>
    </source>
</evidence>
<dbReference type="Pfam" id="PF00925">
    <property type="entry name" value="GTP_cyclohydro2"/>
    <property type="match status" value="1"/>
</dbReference>
<comment type="subunit">
    <text evidence="14">Homodimer.</text>
</comment>
<evidence type="ECO:0000256" key="11">
    <source>
        <dbReference type="ARBA" id="ARBA00022842"/>
    </source>
</evidence>
<evidence type="ECO:0000256" key="4">
    <source>
        <dbReference type="ARBA" id="ARBA00004904"/>
    </source>
</evidence>
<keyword evidence="12 14" id="KW-0464">Manganese</keyword>
<evidence type="ECO:0000256" key="2">
    <source>
        <dbReference type="ARBA" id="ARBA00001936"/>
    </source>
</evidence>
<keyword evidence="9 14" id="KW-0686">Riboflavin biosynthesis</keyword>
<reference evidence="16 17" key="1">
    <citation type="journal article" date="2018" name="Microbiome">
        <title>Fine metagenomic profile of the Mediterranean stratified and mixed water columns revealed by assembly and recruitment.</title>
        <authorList>
            <person name="Haro-Moreno J.M."/>
            <person name="Lopez-Perez M."/>
            <person name="De La Torre J.R."/>
            <person name="Picazo A."/>
            <person name="Camacho A."/>
            <person name="Rodriguez-Valera F."/>
        </authorList>
    </citation>
    <scope>NUCLEOTIDE SEQUENCE [LARGE SCALE GENOMIC DNA]</scope>
    <source>
        <strain evidence="16">MED-G84</strain>
    </source>
</reference>
<evidence type="ECO:0000256" key="8">
    <source>
        <dbReference type="ARBA" id="ARBA00018836"/>
    </source>
</evidence>
<comment type="catalytic activity">
    <reaction evidence="1 14">
        <text>D-ribulose 5-phosphate = (2S)-2-hydroxy-3-oxobutyl phosphate + formate + H(+)</text>
        <dbReference type="Rhea" id="RHEA:18457"/>
        <dbReference type="ChEBI" id="CHEBI:15378"/>
        <dbReference type="ChEBI" id="CHEBI:15740"/>
        <dbReference type="ChEBI" id="CHEBI:58121"/>
        <dbReference type="ChEBI" id="CHEBI:58830"/>
        <dbReference type="EC" id="4.1.99.12"/>
    </reaction>
</comment>
<accession>A0A368BQ06</accession>
<dbReference type="Gene3D" id="3.90.870.10">
    <property type="entry name" value="DHBP synthase"/>
    <property type="match status" value="1"/>
</dbReference>
<dbReference type="Proteomes" id="UP000253032">
    <property type="component" value="Unassembled WGS sequence"/>
</dbReference>
<dbReference type="PANTHER" id="PTHR21327">
    <property type="entry name" value="GTP CYCLOHYDROLASE II-RELATED"/>
    <property type="match status" value="1"/>
</dbReference>
<evidence type="ECO:0000256" key="7">
    <source>
        <dbReference type="ARBA" id="ARBA00012153"/>
    </source>
</evidence>
<comment type="caution">
    <text evidence="16">The sequence shown here is derived from an EMBL/GenBank/DDBJ whole genome shotgun (WGS) entry which is preliminary data.</text>
</comment>
<organism evidence="16 17">
    <name type="scientific">SAR86 cluster bacterium</name>
    <dbReference type="NCBI Taxonomy" id="2030880"/>
    <lineage>
        <taxon>Bacteria</taxon>
        <taxon>Pseudomonadati</taxon>
        <taxon>Pseudomonadota</taxon>
        <taxon>Gammaproteobacteria</taxon>
        <taxon>SAR86 cluster</taxon>
    </lineage>
</organism>
<dbReference type="PIRSF" id="PIRSF001259">
    <property type="entry name" value="RibA"/>
    <property type="match status" value="1"/>
</dbReference>
<evidence type="ECO:0000256" key="6">
    <source>
        <dbReference type="ARBA" id="ARBA00008976"/>
    </source>
</evidence>
<feature type="site" description="Essential for catalytic activity" evidence="14">
    <location>
        <position position="126"/>
    </location>
</feature>
<dbReference type="GO" id="GO:0003935">
    <property type="term" value="F:GTP cyclohydrolase II activity"/>
    <property type="evidence" value="ECO:0007669"/>
    <property type="project" value="TreeGrafter"/>
</dbReference>
<dbReference type="InterPro" id="IPR017945">
    <property type="entry name" value="DHBP_synth_RibB-like_a/b_dom"/>
</dbReference>
<dbReference type="FunFam" id="3.90.870.10:FF:000001">
    <property type="entry name" value="Riboflavin biosynthesis protein RibBA"/>
    <property type="match status" value="1"/>
</dbReference>
<proteinExistence type="inferred from homology"/>
<dbReference type="Pfam" id="PF00926">
    <property type="entry name" value="DHBP_synthase"/>
    <property type="match status" value="1"/>
</dbReference>
<dbReference type="PANTHER" id="PTHR21327:SF34">
    <property type="entry name" value="3,4-DIHYDROXY-2-BUTANONE 4-PHOSPHATE SYNTHASE"/>
    <property type="match status" value="1"/>
</dbReference>
<comment type="pathway">
    <text evidence="4 14">Cofactor biosynthesis; riboflavin biosynthesis; 2-hydroxy-3-oxobutyl phosphate from D-ribulose 5-phosphate: step 1/1.</text>
</comment>
<feature type="binding site" evidence="14">
    <location>
        <begin position="140"/>
        <end position="144"/>
    </location>
    <ligand>
        <name>D-ribulose 5-phosphate</name>
        <dbReference type="ChEBI" id="CHEBI:58121"/>
    </ligand>
</feature>
<dbReference type="InterPro" id="IPR036144">
    <property type="entry name" value="RibA-like_sf"/>
</dbReference>
<keyword evidence="10 14" id="KW-0479">Metal-binding</keyword>
<comment type="cofactor">
    <cofactor evidence="2">
        <name>Mn(2+)</name>
        <dbReference type="ChEBI" id="CHEBI:29035"/>
    </cofactor>
</comment>
<evidence type="ECO:0000256" key="12">
    <source>
        <dbReference type="ARBA" id="ARBA00023211"/>
    </source>
</evidence>
<sequence>MEFNKTEEIIQDIAAGKMVILIDDEDRENEGDLVCAAELIDDQKINFMISKARGLVCLPLSPDKCDQLNLPMMTNNNRAKHGTGFTVSIEAAKGISTGISAEDRARTIKAAAKKNAKAEDIVQPGHIFPLRAFEGGVLSRAGHTEAACDLARLAGLEEAGVICEIMNDDGSMARRDDLLKFAKKNEMKIGTIADLIHYRTLKEKSVHLEYSKAVEIHGIQFELSAWRDSIFDNLHLAFVKGNPSSTQSPLVRVHVPNTLHDLIGIEDFGERLSLEKAFKRIGEEESGVLLLIGNYQNADSIMNDLKGTKSTVKPETKTVGIGSQILKELGLKNIKLLATPLKYPSLSGFDLEVTGFEQ</sequence>
<dbReference type="AlphaFoldDB" id="A0A368BQ06"/>
<evidence type="ECO:0000313" key="16">
    <source>
        <dbReference type="EMBL" id="RCL38932.1"/>
    </source>
</evidence>
<comment type="similarity">
    <text evidence="14">Belongs to the DHBP synthase family.</text>
</comment>
<dbReference type="GO" id="GO:0009231">
    <property type="term" value="P:riboflavin biosynthetic process"/>
    <property type="evidence" value="ECO:0007669"/>
    <property type="project" value="UniProtKB-UniRule"/>
</dbReference>
<comment type="similarity">
    <text evidence="5">In the N-terminal section; belongs to the DHBP synthase family.</text>
</comment>
<dbReference type="Gene3D" id="3.40.50.10990">
    <property type="entry name" value="GTP cyclohydrolase II"/>
    <property type="match status" value="1"/>
</dbReference>
<gene>
    <name evidence="14 16" type="primary">ribB</name>
    <name evidence="16" type="ORF">DBW98_01690</name>
</gene>
<dbReference type="HAMAP" id="MF_00180">
    <property type="entry name" value="RibB"/>
    <property type="match status" value="1"/>
</dbReference>
<feature type="binding site" evidence="14">
    <location>
        <position position="143"/>
    </location>
    <ligand>
        <name>Mg(2+)</name>
        <dbReference type="ChEBI" id="CHEBI:18420"/>
        <label>2</label>
    </ligand>
</feature>